<dbReference type="FunFam" id="3.40.470.10:FF:000005">
    <property type="entry name" value="Single-strand selective monofunctional uracil DNA glycosylase"/>
    <property type="match status" value="1"/>
</dbReference>
<dbReference type="EnsemblMetazoa" id="XM_031928429">
    <property type="protein sequence ID" value="XP_031784289"/>
    <property type="gene ID" value="GeneID_100116292"/>
</dbReference>
<evidence type="ECO:0000313" key="11">
    <source>
        <dbReference type="Proteomes" id="UP000002358"/>
    </source>
</evidence>
<feature type="region of interest" description="Disordered" evidence="8">
    <location>
        <begin position="1"/>
        <end position="33"/>
    </location>
</feature>
<dbReference type="SUPFAM" id="SSF52141">
    <property type="entry name" value="Uracil-DNA glycosylase-like"/>
    <property type="match status" value="1"/>
</dbReference>
<dbReference type="CDD" id="cd19374">
    <property type="entry name" value="UDG-F3_SMUG1-like"/>
    <property type="match status" value="1"/>
</dbReference>
<keyword evidence="4" id="KW-0378">Hydrolase</keyword>
<dbReference type="GO" id="GO:0017065">
    <property type="term" value="F:single-strand selective uracil DNA N-glycosylase activity"/>
    <property type="evidence" value="ECO:0007669"/>
    <property type="project" value="InterPro"/>
</dbReference>
<dbReference type="AlphaFoldDB" id="A0A7M7QD68"/>
<dbReference type="InterPro" id="IPR005122">
    <property type="entry name" value="Uracil-DNA_glycosylase-like"/>
</dbReference>
<evidence type="ECO:0000256" key="3">
    <source>
        <dbReference type="ARBA" id="ARBA00022763"/>
    </source>
</evidence>
<dbReference type="Gene3D" id="3.40.470.10">
    <property type="entry name" value="Uracil-DNA glycosylase-like domain"/>
    <property type="match status" value="1"/>
</dbReference>
<feature type="domain" description="Uracil-DNA glycosylase-like" evidence="9">
    <location>
        <begin position="103"/>
        <end position="289"/>
    </location>
</feature>
<evidence type="ECO:0000256" key="7">
    <source>
        <dbReference type="ARBA" id="ARBA00023242"/>
    </source>
</evidence>
<dbReference type="EnsemblMetazoa" id="XM_031928428">
    <property type="protein sequence ID" value="XP_031784288"/>
    <property type="gene ID" value="GeneID_100116292"/>
</dbReference>
<dbReference type="SMR" id="A0A7M7QD68"/>
<dbReference type="GO" id="GO:0000703">
    <property type="term" value="F:oxidized pyrimidine nucleobase lesion DNA N-glycosylase activity"/>
    <property type="evidence" value="ECO:0007669"/>
    <property type="project" value="TreeGrafter"/>
</dbReference>
<organism evidence="10 11">
    <name type="scientific">Nasonia vitripennis</name>
    <name type="common">Parasitic wasp</name>
    <dbReference type="NCBI Taxonomy" id="7425"/>
    <lineage>
        <taxon>Eukaryota</taxon>
        <taxon>Metazoa</taxon>
        <taxon>Ecdysozoa</taxon>
        <taxon>Arthropoda</taxon>
        <taxon>Hexapoda</taxon>
        <taxon>Insecta</taxon>
        <taxon>Pterygota</taxon>
        <taxon>Neoptera</taxon>
        <taxon>Endopterygota</taxon>
        <taxon>Hymenoptera</taxon>
        <taxon>Apocrita</taxon>
        <taxon>Proctotrupomorpha</taxon>
        <taxon>Chalcidoidea</taxon>
        <taxon>Pteromalidae</taxon>
        <taxon>Pteromalinae</taxon>
        <taxon>Nasonia</taxon>
    </lineage>
</organism>
<evidence type="ECO:0000256" key="6">
    <source>
        <dbReference type="ARBA" id="ARBA00023204"/>
    </source>
</evidence>
<dbReference type="Pfam" id="PF03167">
    <property type="entry name" value="UDG"/>
    <property type="match status" value="1"/>
</dbReference>
<dbReference type="InterPro" id="IPR036895">
    <property type="entry name" value="Uracil-DNA_glycosylase-like_sf"/>
</dbReference>
<evidence type="ECO:0000259" key="9">
    <source>
        <dbReference type="Pfam" id="PF03167"/>
    </source>
</evidence>
<dbReference type="CTD" id="134637"/>
<evidence type="ECO:0000256" key="5">
    <source>
        <dbReference type="ARBA" id="ARBA00023125"/>
    </source>
</evidence>
<feature type="compositionally biased region" description="Basic and acidic residues" evidence="8">
    <location>
        <begin position="1"/>
        <end position="11"/>
    </location>
</feature>
<dbReference type="GO" id="GO:0003677">
    <property type="term" value="F:DNA binding"/>
    <property type="evidence" value="ECO:0007669"/>
    <property type="project" value="UniProtKB-KW"/>
</dbReference>
<evidence type="ECO:0000256" key="8">
    <source>
        <dbReference type="SAM" id="MobiDB-lite"/>
    </source>
</evidence>
<protein>
    <recommendedName>
        <fullName evidence="9">Uracil-DNA glycosylase-like domain-containing protein</fullName>
    </recommendedName>
</protein>
<dbReference type="GO" id="GO:0005634">
    <property type="term" value="C:nucleus"/>
    <property type="evidence" value="ECO:0007669"/>
    <property type="project" value="UniProtKB-SubCell"/>
</dbReference>
<dbReference type="InterPro" id="IPR039134">
    <property type="entry name" value="SMUG1"/>
</dbReference>
<sequence length="302" mass="34651">MEISKRPRMDYDDVPLDLSTKKNSTNERKNEETDLIRSNKLSDNDIFVVPKVPPQSISISDKLLASECALSQKLRYINFNFPVEYVYNPIEYAFQVHAMYVTKYCRSTKKILFLGMNPGPWGMSQTGVPFGEVNIVRDWLKIFGHIGKPIREQADRLITGFKCTRSEISGRRFWNLFRELCNGDPEKFFKHAFLHNYCPIALMDAGGRNITPAELKGPEQYTLYSACDETLVSVLKLLKVEIVLGVGRFAEKRAQTVIKTTGLPIKVLCIPHPSPRSVGNENWNEKAKLKLREYNLMEYFAN</sequence>
<dbReference type="RefSeq" id="XP_031784288.1">
    <property type="nucleotide sequence ID" value="XM_031928428.2"/>
</dbReference>
<evidence type="ECO:0000256" key="2">
    <source>
        <dbReference type="ARBA" id="ARBA00007889"/>
    </source>
</evidence>
<dbReference type="InParanoid" id="A0A7M7QD68"/>
<evidence type="ECO:0000256" key="1">
    <source>
        <dbReference type="ARBA" id="ARBA00004123"/>
    </source>
</evidence>
<evidence type="ECO:0000256" key="4">
    <source>
        <dbReference type="ARBA" id="ARBA00022801"/>
    </source>
</evidence>
<dbReference type="RefSeq" id="XP_031784289.1">
    <property type="nucleotide sequence ID" value="XM_031928429.2"/>
</dbReference>
<keyword evidence="3" id="KW-0227">DNA damage</keyword>
<comment type="similarity">
    <text evidence="2">Belongs to the uracil-DNA glycosylase (UDG) superfamily. SMUG1 family.</text>
</comment>
<name>A0A7M7QD68_NASVI</name>
<dbReference type="PANTHER" id="PTHR13235:SF2">
    <property type="entry name" value="SINGLE-STRAND SELECTIVE MONOFUNCTIONAL URACIL DNA GLYCOSYLASE"/>
    <property type="match status" value="1"/>
</dbReference>
<proteinExistence type="inferred from homology"/>
<dbReference type="GO" id="GO:0006284">
    <property type="term" value="P:base-excision repair"/>
    <property type="evidence" value="ECO:0007669"/>
    <property type="project" value="InterPro"/>
</dbReference>
<dbReference type="OrthoDB" id="408702at2759"/>
<dbReference type="Proteomes" id="UP000002358">
    <property type="component" value="Chromosome 4"/>
</dbReference>
<evidence type="ECO:0000313" key="10">
    <source>
        <dbReference type="EnsemblMetazoa" id="XP_031784288"/>
    </source>
</evidence>
<reference evidence="10" key="1">
    <citation type="submission" date="2021-01" db="UniProtKB">
        <authorList>
            <consortium name="EnsemblMetazoa"/>
        </authorList>
    </citation>
    <scope>IDENTIFICATION</scope>
</reference>
<keyword evidence="7" id="KW-0539">Nucleus</keyword>
<comment type="subcellular location">
    <subcellularLocation>
        <location evidence="1">Nucleus</location>
    </subcellularLocation>
</comment>
<dbReference type="GeneID" id="100116292"/>
<keyword evidence="6" id="KW-0234">DNA repair</keyword>
<keyword evidence="11" id="KW-1185">Reference proteome</keyword>
<feature type="compositionally biased region" description="Basic and acidic residues" evidence="8">
    <location>
        <begin position="24"/>
        <end position="33"/>
    </location>
</feature>
<dbReference type="PANTHER" id="PTHR13235">
    <property type="entry name" value="SINGLE-STRAND SELECTIVE MONOFUNCTIONAL URACIL DNA GLYCOSYLASE"/>
    <property type="match status" value="1"/>
</dbReference>
<keyword evidence="5" id="KW-0238">DNA-binding</keyword>
<dbReference type="FunCoup" id="A0A7M7QD68">
    <property type="interactions" value="810"/>
</dbReference>
<accession>A0A7M7QD68</accession>